<dbReference type="Gene3D" id="1.10.10.1830">
    <property type="entry name" value="Non-ribosomal peptide synthase, adenylation domain"/>
    <property type="match status" value="1"/>
</dbReference>
<dbReference type="SUPFAM" id="SSF47336">
    <property type="entry name" value="ACP-like"/>
    <property type="match status" value="1"/>
</dbReference>
<dbReference type="FunFam" id="3.30.559.10:FF:000023">
    <property type="entry name" value="Non-ribosomal peptide synthetase"/>
    <property type="match status" value="1"/>
</dbReference>
<dbReference type="FunFam" id="3.40.50.12780:FF:000012">
    <property type="entry name" value="Non-ribosomal peptide synthetase"/>
    <property type="match status" value="1"/>
</dbReference>
<gene>
    <name evidence="11" type="ORF">B7P34_09105</name>
</gene>
<dbReference type="InterPro" id="IPR020459">
    <property type="entry name" value="AMP-binding"/>
</dbReference>
<dbReference type="InterPro" id="IPR025110">
    <property type="entry name" value="AMP-bd_C"/>
</dbReference>
<evidence type="ECO:0000313" key="11">
    <source>
        <dbReference type="EMBL" id="PSJ29091.1"/>
    </source>
</evidence>
<dbReference type="InterPro" id="IPR041464">
    <property type="entry name" value="TubC_N"/>
</dbReference>
<dbReference type="InterPro" id="IPR009081">
    <property type="entry name" value="PP-bd_ACP"/>
</dbReference>
<dbReference type="Pfam" id="PF00668">
    <property type="entry name" value="Condensation"/>
    <property type="match status" value="1"/>
</dbReference>
<evidence type="ECO:0000256" key="1">
    <source>
        <dbReference type="ARBA" id="ARBA00001957"/>
    </source>
</evidence>
<dbReference type="GO" id="GO:0031177">
    <property type="term" value="F:phosphopantetheine binding"/>
    <property type="evidence" value="ECO:0007669"/>
    <property type="project" value="InterPro"/>
</dbReference>
<dbReference type="EMBL" id="PXWG01000014">
    <property type="protein sequence ID" value="PSJ29091.1"/>
    <property type="molecule type" value="Genomic_DNA"/>
</dbReference>
<dbReference type="Pfam" id="PF13193">
    <property type="entry name" value="AMP-binding_C"/>
    <property type="match status" value="1"/>
</dbReference>
<evidence type="ECO:0000256" key="4">
    <source>
        <dbReference type="ARBA" id="ARBA00016743"/>
    </source>
</evidence>
<dbReference type="InterPro" id="IPR023213">
    <property type="entry name" value="CAT-like_dom_sf"/>
</dbReference>
<dbReference type="GO" id="GO:0005737">
    <property type="term" value="C:cytoplasm"/>
    <property type="evidence" value="ECO:0007669"/>
    <property type="project" value="TreeGrafter"/>
</dbReference>
<dbReference type="PRINTS" id="PR00154">
    <property type="entry name" value="AMPBINDING"/>
</dbReference>
<evidence type="ECO:0000313" key="12">
    <source>
        <dbReference type="Proteomes" id="UP000242427"/>
    </source>
</evidence>
<dbReference type="Proteomes" id="UP000242427">
    <property type="component" value="Unassembled WGS sequence"/>
</dbReference>
<dbReference type="OrthoDB" id="2472181at2"/>
<keyword evidence="6" id="KW-0597">Phosphoprotein</keyword>
<name>A0A9X7JSU4_9ACTN</name>
<dbReference type="Gene3D" id="1.10.1200.10">
    <property type="entry name" value="ACP-like"/>
    <property type="match status" value="1"/>
</dbReference>
<evidence type="ECO:0000259" key="10">
    <source>
        <dbReference type="PROSITE" id="PS50075"/>
    </source>
</evidence>
<dbReference type="InterPro" id="IPR036736">
    <property type="entry name" value="ACP-like_sf"/>
</dbReference>
<evidence type="ECO:0000256" key="6">
    <source>
        <dbReference type="ARBA" id="ARBA00022553"/>
    </source>
</evidence>
<evidence type="ECO:0000256" key="2">
    <source>
        <dbReference type="ARBA" id="ARBA00005102"/>
    </source>
</evidence>
<protein>
    <recommendedName>
        <fullName evidence="4">Phenyloxazoline synthase MbtB</fullName>
    </recommendedName>
    <alternativeName>
        <fullName evidence="8">Mycobactin synthetase protein B</fullName>
    </alternativeName>
</protein>
<dbReference type="SUPFAM" id="SSF56801">
    <property type="entry name" value="Acetyl-CoA synthetase-like"/>
    <property type="match status" value="1"/>
</dbReference>
<dbReference type="SUPFAM" id="SSF52777">
    <property type="entry name" value="CoA-dependent acyltransferases"/>
    <property type="match status" value="2"/>
</dbReference>
<dbReference type="CDD" id="cd19535">
    <property type="entry name" value="Cyc_NRPS"/>
    <property type="match status" value="1"/>
</dbReference>
<dbReference type="InterPro" id="IPR020806">
    <property type="entry name" value="PKS_PP-bd"/>
</dbReference>
<organism evidence="11 12">
    <name type="scientific">Streptosporangium nondiastaticum</name>
    <dbReference type="NCBI Taxonomy" id="35764"/>
    <lineage>
        <taxon>Bacteria</taxon>
        <taxon>Bacillati</taxon>
        <taxon>Actinomycetota</taxon>
        <taxon>Actinomycetes</taxon>
        <taxon>Streptosporangiales</taxon>
        <taxon>Streptosporangiaceae</taxon>
        <taxon>Streptosporangium</taxon>
    </lineage>
</organism>
<feature type="region of interest" description="Disordered" evidence="9">
    <location>
        <begin position="1042"/>
        <end position="1061"/>
    </location>
</feature>
<dbReference type="Pfam" id="PF18563">
    <property type="entry name" value="TubC_N"/>
    <property type="match status" value="1"/>
</dbReference>
<reference evidence="11 12" key="1">
    <citation type="submission" date="2018-03" db="EMBL/GenBank/DDBJ databases">
        <title>Chitinolytic properties of Streptosporangium nondiastaticum TBG75A20.</title>
        <authorList>
            <person name="Gayathri V."/>
            <person name="Shiburaj S."/>
        </authorList>
    </citation>
    <scope>NUCLEOTIDE SEQUENCE [LARGE SCALE GENOMIC DNA]</scope>
    <source>
        <strain evidence="11 12">TBG75A20</strain>
    </source>
</reference>
<comment type="pathway">
    <text evidence="2">Siderophore biosynthesis; mycobactin biosynthesis.</text>
</comment>
<dbReference type="InterPro" id="IPR000873">
    <property type="entry name" value="AMP-dep_synth/lig_dom"/>
</dbReference>
<dbReference type="GO" id="GO:0044550">
    <property type="term" value="P:secondary metabolite biosynthetic process"/>
    <property type="evidence" value="ECO:0007669"/>
    <property type="project" value="UniProtKB-ARBA"/>
</dbReference>
<dbReference type="InterPro" id="IPR001242">
    <property type="entry name" value="Condensation_dom"/>
</dbReference>
<dbReference type="FunFam" id="3.40.50.980:FF:000001">
    <property type="entry name" value="Non-ribosomal peptide synthetase"/>
    <property type="match status" value="1"/>
</dbReference>
<dbReference type="PROSITE" id="PS00455">
    <property type="entry name" value="AMP_BINDING"/>
    <property type="match status" value="1"/>
</dbReference>
<dbReference type="PANTHER" id="PTHR45527">
    <property type="entry name" value="NONRIBOSOMAL PEPTIDE SYNTHETASE"/>
    <property type="match status" value="1"/>
</dbReference>
<dbReference type="Gene3D" id="2.30.38.10">
    <property type="entry name" value="Luciferase, Domain 3"/>
    <property type="match status" value="1"/>
</dbReference>
<comment type="cofactor">
    <cofactor evidence="1">
        <name>pantetheine 4'-phosphate</name>
        <dbReference type="ChEBI" id="CHEBI:47942"/>
    </cofactor>
</comment>
<dbReference type="FunFam" id="3.30.300.30:FF:000010">
    <property type="entry name" value="Enterobactin synthetase component F"/>
    <property type="match status" value="1"/>
</dbReference>
<dbReference type="InterPro" id="IPR057737">
    <property type="entry name" value="Condensation_MtbB-like"/>
</dbReference>
<evidence type="ECO:0000256" key="8">
    <source>
        <dbReference type="ARBA" id="ARBA00033440"/>
    </source>
</evidence>
<dbReference type="InterPro" id="IPR044894">
    <property type="entry name" value="TubC_N_sf"/>
</dbReference>
<proteinExistence type="inferred from homology"/>
<evidence type="ECO:0000256" key="3">
    <source>
        <dbReference type="ARBA" id="ARBA00007380"/>
    </source>
</evidence>
<comment type="caution">
    <text evidence="11">The sequence shown here is derived from an EMBL/GenBank/DDBJ whole genome shotgun (WGS) entry which is preliminary data.</text>
</comment>
<dbReference type="Gene3D" id="3.30.559.10">
    <property type="entry name" value="Chloramphenicol acetyltransferase-like domain"/>
    <property type="match status" value="1"/>
</dbReference>
<dbReference type="GO" id="GO:0008610">
    <property type="term" value="P:lipid biosynthetic process"/>
    <property type="evidence" value="ECO:0007669"/>
    <property type="project" value="UniProtKB-ARBA"/>
</dbReference>
<dbReference type="GO" id="GO:0043041">
    <property type="term" value="P:amino acid activation for nonribosomal peptide biosynthetic process"/>
    <property type="evidence" value="ECO:0007669"/>
    <property type="project" value="TreeGrafter"/>
</dbReference>
<dbReference type="Gene3D" id="3.30.300.30">
    <property type="match status" value="1"/>
</dbReference>
<sequence length="1580" mass="171931">MTARKPGPGKSSRFSDVTWRQGMGTVQELLADLSRRGVSLWADGDELRVRAPKNVLTEKLRTALREHKDEILATLRERASGWTIPKVVPAPEKLHEPFPLTDMQQAIWAGGRDAFEIGNLAGNGYIEVDAVALDMDRFVAAWRHLIRRHAMLRAVVLPDGRNRILPEVPEYEVEVLDLRGRPADEVTARLEEFRLEMPREMFARDTWPLFRMRATLLEGNRTRLHLGSSLLIADSLSLMQIWRELSLLNSGEKLPPIGLTTRDYVVAKTALKGSPVHERALDYWRRRLPTLPPPPELPIRVARADGPMVSKALTARILEPESWVRFKARVQEAGLMPGAALLTAFCDVAALWSKTEEFSINAPFWDRLPVHEDVGGIVGSFALPNHLRVTASAGATFLERARRLQRQLIEDLEHCRYVSGVQVMRELAKAYGGTPRRNTYVVFNSVEMSSVDISGLGELGYTVSQTPQVYLEVRSAVRKGGLEFTWDVLDSVFPPGLAEDMLDAFVRHVRRLAEVPGSWDERGRRHIVPEAHRVRESEANSTAAPVPEGLLHDPFVARAVERPDRPAVVSTTGTITYGELDRHATRLGRWLRDRGARPNALVGVVMDKGWAQVPAVLGVLKSGAAYLPLDASLPRERLHRILKAAGAGIVLTQEGVDKRVEWPADTRRLRVDTQLLEDVSEEPLDPVQREDDLAYVIYTSGSTGVPKGVMISHRSALNTIADVNRRFGIGPEDGVFGLSSLSFDLSVYDVFGTLAAGGRLVLPDDSGLRDPAHWIDMMRQGRVTVWNSVPGFMGLLVQYAEGVRMDVPASLRVALLSGDWIPVTLPGRLRRLVPGVRVISLGGATEASIWSIAHEIHEVDPARTSIPYGKPLANQRIHVLDRELDTRPLWVPGGLYIGGTGVSDGYWQDEETTNEAFITHPRTGERLYRTGDIGRRLPDGSIDILGREDFQVKIGGYRIELGEIESTIREHRAVREAVVLAVDDGDGGKRLVAYVVAAGEEPPGTGELRTFVRDKLPEYMVPKTVIVRDKLPLTANGKIDRDALAGSGVPEPDAARGPVAPRTPLEEQLAQHWCDVLGLKEVGVHDSFFELSEDSLQAVNLVSKISDTVGKQLGVRFLFAHPTIAELSAALGGGDSGGEGPAADGKASGATGSGEVKPGSVRTERRDLLTLYSAGRIPRVDGVGVLATPAGLFERAGIDPGDVAGRLMALDLPHLCGIIETNLGRIATIMVPRLDTAELYLHRDRLVETIVSGVEMGARLGARNISLSGLLVSATDYGRGVAAAVEGRTDLPPVTSGHDTTSASVLLNVENMLQMTGRRMENEVLGVLGVGSVGRASMHLLLTHLPHPHKLILCDPYAATSDSPRGPAAGLTGRLRKAADEVRNVIGYTGEIQIIGGTSSLPEEFYEATVISADTNAPDIVDVARLRPGTMLVDDSIPPCYDRDAALARIGEKGDLLFGQGDVIECATPMQKVFGWPPLMYELAGEEGVNWFAANTPDAFSTTQITSSVLSNVLVAQEGIGPVTGPSRPDVAYRHVEVLRKNGYAGGPPQCDGVMIPEESIARFVERFGAGGARAAGPAS</sequence>
<dbReference type="CDD" id="cd12114">
    <property type="entry name" value="A_NRPS_TlmIV_like"/>
    <property type="match status" value="1"/>
</dbReference>
<dbReference type="Pfam" id="PF00501">
    <property type="entry name" value="AMP-binding"/>
    <property type="match status" value="1"/>
</dbReference>
<dbReference type="Pfam" id="PF00550">
    <property type="entry name" value="PP-binding"/>
    <property type="match status" value="1"/>
</dbReference>
<dbReference type="SMART" id="SM00823">
    <property type="entry name" value="PKS_PP"/>
    <property type="match status" value="1"/>
</dbReference>
<keyword evidence="12" id="KW-1185">Reference proteome</keyword>
<keyword evidence="7" id="KW-0436">Ligase</keyword>
<dbReference type="InterPro" id="IPR045851">
    <property type="entry name" value="AMP-bd_C_sf"/>
</dbReference>
<evidence type="ECO:0000256" key="7">
    <source>
        <dbReference type="ARBA" id="ARBA00022598"/>
    </source>
</evidence>
<dbReference type="GO" id="GO:0016874">
    <property type="term" value="F:ligase activity"/>
    <property type="evidence" value="ECO:0007669"/>
    <property type="project" value="UniProtKB-KW"/>
</dbReference>
<feature type="region of interest" description="Disordered" evidence="9">
    <location>
        <begin position="1132"/>
        <end position="1161"/>
    </location>
</feature>
<dbReference type="FunFam" id="1.10.1200.10:FF:000005">
    <property type="entry name" value="Nonribosomal peptide synthetase 1"/>
    <property type="match status" value="1"/>
</dbReference>
<dbReference type="PROSITE" id="PS50075">
    <property type="entry name" value="CARRIER"/>
    <property type="match status" value="1"/>
</dbReference>
<dbReference type="NCBIfam" id="TIGR01733">
    <property type="entry name" value="AA-adenyl-dom"/>
    <property type="match status" value="1"/>
</dbReference>
<evidence type="ECO:0000256" key="5">
    <source>
        <dbReference type="ARBA" id="ARBA00022450"/>
    </source>
</evidence>
<dbReference type="Gene3D" id="3.30.559.30">
    <property type="entry name" value="Nonribosomal peptide synthetase, condensation domain"/>
    <property type="match status" value="1"/>
</dbReference>
<keyword evidence="5" id="KW-0596">Phosphopantetheine</keyword>
<feature type="domain" description="Carrier" evidence="10">
    <location>
        <begin position="1060"/>
        <end position="1135"/>
    </location>
</feature>
<comment type="similarity">
    <text evidence="3">Belongs to the ATP-dependent AMP-binding enzyme family. MbtB subfamily.</text>
</comment>
<evidence type="ECO:0000256" key="9">
    <source>
        <dbReference type="SAM" id="MobiDB-lite"/>
    </source>
</evidence>
<dbReference type="InterPro" id="IPR010071">
    <property type="entry name" value="AA_adenyl_dom"/>
</dbReference>
<dbReference type="Gene3D" id="3.40.50.980">
    <property type="match status" value="2"/>
</dbReference>
<dbReference type="PANTHER" id="PTHR45527:SF10">
    <property type="entry name" value="PYOCHELIN SYNTHASE PCHF"/>
    <property type="match status" value="1"/>
</dbReference>
<accession>A0A9X7JSU4</accession>
<dbReference type="InterPro" id="IPR020845">
    <property type="entry name" value="AMP-binding_CS"/>
</dbReference>